<proteinExistence type="predicted"/>
<feature type="domain" description="Serine aminopeptidase S33" evidence="1">
    <location>
        <begin position="171"/>
        <end position="367"/>
    </location>
</feature>
<dbReference type="SUPFAM" id="SSF53474">
    <property type="entry name" value="alpha/beta-Hydrolases"/>
    <property type="match status" value="1"/>
</dbReference>
<dbReference type="InterPro" id="IPR053145">
    <property type="entry name" value="AB_hydrolase_Est10"/>
</dbReference>
<keyword evidence="3" id="KW-1185">Reference proteome</keyword>
<reference evidence="2" key="1">
    <citation type="journal article" date="2014" name="Int. J. Syst. Evol. Microbiol.">
        <title>Complete genome sequence of Corynebacterium casei LMG S-19264T (=DSM 44701T), isolated from a smear-ripened cheese.</title>
        <authorList>
            <consortium name="US DOE Joint Genome Institute (JGI-PGF)"/>
            <person name="Walter F."/>
            <person name="Albersmeier A."/>
            <person name="Kalinowski J."/>
            <person name="Ruckert C."/>
        </authorList>
    </citation>
    <scope>NUCLEOTIDE SEQUENCE</scope>
    <source>
        <strain evidence="2">CGMCC 1.15454</strain>
    </source>
</reference>
<dbReference type="PANTHER" id="PTHR43265:SF1">
    <property type="entry name" value="ESTERASE ESTD"/>
    <property type="match status" value="1"/>
</dbReference>
<dbReference type="Proteomes" id="UP000621492">
    <property type="component" value="Unassembled WGS sequence"/>
</dbReference>
<accession>A0A9W5TX71</accession>
<dbReference type="EMBL" id="BMJD01000013">
    <property type="protein sequence ID" value="GGB42786.1"/>
    <property type="molecule type" value="Genomic_DNA"/>
</dbReference>
<dbReference type="InterPro" id="IPR029058">
    <property type="entry name" value="AB_hydrolase_fold"/>
</dbReference>
<sequence>MIRWGHSPGTWNGEIEVPGQPLKIKLTFTDDSGSTEGSISIPVQSVEDFSLSTIKLADNQVSFEMPLPGQKVNFTGTVKSDKIEGTFTQNGQSMPFHVKNWVDTVQQEKTEDEDFMEIETNTGKLYSSIVTPETGEKFPVALIIPGSGPTDRNGNSPGIPGKNNSLKMLPEGLAEKGIASLRYDKRGAGKNLEAVISEEEMRFDQFVTDANQWIAELQKDERFTDIIVIGHSQGSLVGIIAAQDSAADAFISIAGAGRSIDQVLSEQLKTLPESLYKESEQILVQLSQGKTVDNISDQLMSVFRPSVQPFLISWMDYNPAEEIKQLTIPALIINGENDLQVSVRDAEMLAEAGPDAKLLLIDKMNHILKKAPADKDGNIATYSDPTLPLADGLVQGIIKFLDTTNRISR</sequence>
<dbReference type="GO" id="GO:0052689">
    <property type="term" value="F:carboxylic ester hydrolase activity"/>
    <property type="evidence" value="ECO:0007669"/>
    <property type="project" value="TreeGrafter"/>
</dbReference>
<dbReference type="Gene3D" id="3.40.50.1820">
    <property type="entry name" value="alpha/beta hydrolase"/>
    <property type="match status" value="1"/>
</dbReference>
<dbReference type="Pfam" id="PF12146">
    <property type="entry name" value="Hydrolase_4"/>
    <property type="match status" value="1"/>
</dbReference>
<evidence type="ECO:0000313" key="2">
    <source>
        <dbReference type="EMBL" id="GGB42786.1"/>
    </source>
</evidence>
<dbReference type="RefSeq" id="WP_286171072.1">
    <property type="nucleotide sequence ID" value="NZ_BMJD01000013.1"/>
</dbReference>
<comment type="caution">
    <text evidence="2">The sequence shown here is derived from an EMBL/GenBank/DDBJ whole genome shotgun (WGS) entry which is preliminary data.</text>
</comment>
<dbReference type="AlphaFoldDB" id="A0A9W5TX71"/>
<dbReference type="InterPro" id="IPR022742">
    <property type="entry name" value="Hydrolase_4"/>
</dbReference>
<evidence type="ECO:0000313" key="3">
    <source>
        <dbReference type="Proteomes" id="UP000621492"/>
    </source>
</evidence>
<gene>
    <name evidence="2" type="ORF">GCM10011409_20480</name>
</gene>
<reference evidence="2" key="2">
    <citation type="submission" date="2020-09" db="EMBL/GenBank/DDBJ databases">
        <authorList>
            <person name="Sun Q."/>
            <person name="Zhou Y."/>
        </authorList>
    </citation>
    <scope>NUCLEOTIDE SEQUENCE</scope>
    <source>
        <strain evidence="2">CGMCC 1.15454</strain>
    </source>
</reference>
<evidence type="ECO:0000259" key="1">
    <source>
        <dbReference type="Pfam" id="PF12146"/>
    </source>
</evidence>
<name>A0A9W5TX71_9BACI</name>
<organism evidence="2 3">
    <name type="scientific">Lentibacillus populi</name>
    <dbReference type="NCBI Taxonomy" id="1827502"/>
    <lineage>
        <taxon>Bacteria</taxon>
        <taxon>Bacillati</taxon>
        <taxon>Bacillota</taxon>
        <taxon>Bacilli</taxon>
        <taxon>Bacillales</taxon>
        <taxon>Bacillaceae</taxon>
        <taxon>Lentibacillus</taxon>
    </lineage>
</organism>
<dbReference type="PANTHER" id="PTHR43265">
    <property type="entry name" value="ESTERASE ESTD"/>
    <property type="match status" value="1"/>
</dbReference>
<protein>
    <recommendedName>
        <fullName evidence="1">Serine aminopeptidase S33 domain-containing protein</fullName>
    </recommendedName>
</protein>